<gene>
    <name evidence="6" type="ORF">JOC58_003921</name>
</gene>
<keyword evidence="2" id="KW-0808">Transferase</keyword>
<dbReference type="Pfam" id="PF14689">
    <property type="entry name" value="SPOB_a"/>
    <property type="match status" value="1"/>
</dbReference>
<feature type="transmembrane region" description="Helical" evidence="4">
    <location>
        <begin position="32"/>
        <end position="49"/>
    </location>
</feature>
<comment type="caution">
    <text evidence="6">The sequence shown here is derived from an EMBL/GenBank/DDBJ whole genome shotgun (WGS) entry which is preliminary data.</text>
</comment>
<reference evidence="6 7" key="1">
    <citation type="submission" date="2023-07" db="EMBL/GenBank/DDBJ databases">
        <title>Genomic Encyclopedia of Type Strains, Phase IV (KMG-IV): sequencing the most valuable type-strain genomes for metagenomic binning, comparative biology and taxonomic classification.</title>
        <authorList>
            <person name="Goeker M."/>
        </authorList>
    </citation>
    <scope>NUCLEOTIDE SEQUENCE [LARGE SCALE GENOMIC DNA]</scope>
    <source>
        <strain evidence="6 7">DSM 22170</strain>
    </source>
</reference>
<keyword evidence="4" id="KW-0812">Transmembrane</keyword>
<keyword evidence="4" id="KW-0472">Membrane</keyword>
<feature type="domain" description="SpoOB alpha-helical" evidence="5">
    <location>
        <begin position="93"/>
        <end position="145"/>
    </location>
</feature>
<evidence type="ECO:0000256" key="1">
    <source>
        <dbReference type="ARBA" id="ARBA00022553"/>
    </source>
</evidence>
<dbReference type="RefSeq" id="WP_229685928.1">
    <property type="nucleotide sequence ID" value="NZ_BMMB01000008.1"/>
</dbReference>
<dbReference type="Proteomes" id="UP001185028">
    <property type="component" value="Unassembled WGS sequence"/>
</dbReference>
<sequence length="270" mass="30843">MKHFGWRPAVLAGTIILPLAAAYRWNTLPAFILLGLWIALVYWLGLKMVHGELAEQHRLERLAARIKNEEASTASLSVATPAESSANLEQLYETAIEAFSHHRHDWMNDLQLLYGYVQLGNRERLVENIERIKEQMNADSRVSRLGIPQLIFYLQTFTAVNRNIKLELEIEDGMTLAARLTPEQSEALTRVMQQTISAYEQYGGSSWGECPTLFIMIRSSDDGMEVIFEPEGEYPDAETLWLEVNRYVQSTDMRASRLEEDPSSITLHIE</sequence>
<keyword evidence="7" id="KW-1185">Reference proteome</keyword>
<dbReference type="SUPFAM" id="SSF55890">
    <property type="entry name" value="Sporulation response regulatory protein Spo0B"/>
    <property type="match status" value="1"/>
</dbReference>
<keyword evidence="3" id="KW-0418">Kinase</keyword>
<evidence type="ECO:0000256" key="4">
    <source>
        <dbReference type="SAM" id="Phobius"/>
    </source>
</evidence>
<accession>A0ABU1J422</accession>
<evidence type="ECO:0000313" key="7">
    <source>
        <dbReference type="Proteomes" id="UP001185028"/>
    </source>
</evidence>
<protein>
    <recommendedName>
        <fullName evidence="5">SpoOB alpha-helical domain-containing protein</fullName>
    </recommendedName>
</protein>
<evidence type="ECO:0000259" key="5">
    <source>
        <dbReference type="Pfam" id="PF14689"/>
    </source>
</evidence>
<dbReference type="InterPro" id="IPR016120">
    <property type="entry name" value="Sig_transdc_His_kin_SpoOB"/>
</dbReference>
<name>A0ABU1J422_9BACL</name>
<evidence type="ECO:0000313" key="6">
    <source>
        <dbReference type="EMBL" id="MDR6246005.1"/>
    </source>
</evidence>
<keyword evidence="4" id="KW-1133">Transmembrane helix</keyword>
<evidence type="ECO:0000256" key="3">
    <source>
        <dbReference type="ARBA" id="ARBA00022777"/>
    </source>
</evidence>
<organism evidence="6 7">
    <name type="scientific">Paenibacillus hunanensis</name>
    <dbReference type="NCBI Taxonomy" id="539262"/>
    <lineage>
        <taxon>Bacteria</taxon>
        <taxon>Bacillati</taxon>
        <taxon>Bacillota</taxon>
        <taxon>Bacilli</taxon>
        <taxon>Bacillales</taxon>
        <taxon>Paenibacillaceae</taxon>
        <taxon>Paenibacillus</taxon>
    </lineage>
</organism>
<dbReference type="Gene3D" id="1.10.287.130">
    <property type="match status" value="1"/>
</dbReference>
<proteinExistence type="predicted"/>
<keyword evidence="1" id="KW-0597">Phosphoprotein</keyword>
<evidence type="ECO:0000256" key="2">
    <source>
        <dbReference type="ARBA" id="ARBA00022679"/>
    </source>
</evidence>
<dbReference type="EMBL" id="JAVDQH010000020">
    <property type="protein sequence ID" value="MDR6246005.1"/>
    <property type="molecule type" value="Genomic_DNA"/>
</dbReference>
<dbReference type="InterPro" id="IPR039506">
    <property type="entry name" value="SPOB_a"/>
</dbReference>